<protein>
    <recommendedName>
        <fullName evidence="3">DUF4221 domain-containing protein</fullName>
    </recommendedName>
</protein>
<organism evidence="1 2">
    <name type="scientific">Roseivirga echinicomitans</name>
    <dbReference type="NCBI Taxonomy" id="296218"/>
    <lineage>
        <taxon>Bacteria</taxon>
        <taxon>Pseudomonadati</taxon>
        <taxon>Bacteroidota</taxon>
        <taxon>Cytophagia</taxon>
        <taxon>Cytophagales</taxon>
        <taxon>Roseivirgaceae</taxon>
        <taxon>Roseivirga</taxon>
    </lineage>
</organism>
<comment type="caution">
    <text evidence="1">The sequence shown here is derived from an EMBL/GenBank/DDBJ whole genome shotgun (WGS) entry which is preliminary data.</text>
</comment>
<dbReference type="RefSeq" id="WP_068416229.1">
    <property type="nucleotide sequence ID" value="NZ_LRDB01000023.1"/>
</dbReference>
<dbReference type="EMBL" id="LRDB01000023">
    <property type="protein sequence ID" value="KYG76711.1"/>
    <property type="molecule type" value="Genomic_DNA"/>
</dbReference>
<proteinExistence type="predicted"/>
<gene>
    <name evidence="1" type="ORF">AWN68_06705</name>
</gene>
<dbReference type="AlphaFoldDB" id="A0A150XDD6"/>
<name>A0A150XDD6_9BACT</name>
<evidence type="ECO:0000313" key="2">
    <source>
        <dbReference type="Proteomes" id="UP000075615"/>
    </source>
</evidence>
<keyword evidence="2" id="KW-1185">Reference proteome</keyword>
<evidence type="ECO:0000313" key="1">
    <source>
        <dbReference type="EMBL" id="KYG76711.1"/>
    </source>
</evidence>
<reference evidence="1 2" key="1">
    <citation type="submission" date="2016-01" db="EMBL/GenBank/DDBJ databases">
        <title>Genome sequencing of Roseivirga echinicomitans KMM 6058.</title>
        <authorList>
            <person name="Selvaratnam C."/>
            <person name="Thevarajoo S."/>
            <person name="Goh K.M."/>
            <person name="Ee R."/>
            <person name="Chan K.-G."/>
            <person name="Chong C.S."/>
        </authorList>
    </citation>
    <scope>NUCLEOTIDE SEQUENCE [LARGE SCALE GENOMIC DNA]</scope>
    <source>
        <strain evidence="1 2">KMM 6058</strain>
    </source>
</reference>
<dbReference type="Proteomes" id="UP000075615">
    <property type="component" value="Unassembled WGS sequence"/>
</dbReference>
<dbReference type="STRING" id="296218.AWN68_06705"/>
<evidence type="ECO:0008006" key="3">
    <source>
        <dbReference type="Google" id="ProtNLM"/>
    </source>
</evidence>
<sequence>MRSHVIIYLSLFLLTCSCQTDDESKNYFNLESGSAPKTKLIRIDLDTLTPSRPHYIQHFESEGNSYLGWVNPILSAVQVYSLKNNKLVTKLSNLPLPLPDNSNLHFKKWLQPEVSAFFLWNGDIYTYPKNNYGGSLVYSTDRFQKQDSINLANGASLKSIDYTSNPLTVLNDKLYITVDPQIDFNLKVNPDNEFFWLKSIDLKTNEVDSIDIALPELYAAHLICPSSIIPSITINGEDNILISWPLSNEITSYNTRTKVFETIQLNLGVSLTTPNELEKIDVVNCNSFYENSYQIELIKFDSYKDYYYLICSLPSNSGANSKPYLLYTLDSKFKVISKIDLNPDTFYLQGLFVSKEGLSISTNHINNRNVNESYAEFMVFDF</sequence>
<accession>A0A150XDD6</accession>
<dbReference type="PROSITE" id="PS51257">
    <property type="entry name" value="PROKAR_LIPOPROTEIN"/>
    <property type="match status" value="1"/>
</dbReference>